<organism evidence="1 2">
    <name type="scientific">Lentzea pudingi</name>
    <dbReference type="NCBI Taxonomy" id="1789439"/>
    <lineage>
        <taxon>Bacteria</taxon>
        <taxon>Bacillati</taxon>
        <taxon>Actinomycetota</taxon>
        <taxon>Actinomycetes</taxon>
        <taxon>Pseudonocardiales</taxon>
        <taxon>Pseudonocardiaceae</taxon>
        <taxon>Lentzea</taxon>
    </lineage>
</organism>
<comment type="caution">
    <text evidence="1">The sequence shown here is derived from an EMBL/GenBank/DDBJ whole genome shotgun (WGS) entry which is preliminary data.</text>
</comment>
<evidence type="ECO:0000313" key="1">
    <source>
        <dbReference type="EMBL" id="GGM81493.1"/>
    </source>
</evidence>
<name>A0ABQ2HI10_9PSEU</name>
<reference evidence="2" key="1">
    <citation type="journal article" date="2019" name="Int. J. Syst. Evol. Microbiol.">
        <title>The Global Catalogue of Microorganisms (GCM) 10K type strain sequencing project: providing services to taxonomists for standard genome sequencing and annotation.</title>
        <authorList>
            <consortium name="The Broad Institute Genomics Platform"/>
            <consortium name="The Broad Institute Genome Sequencing Center for Infectious Disease"/>
            <person name="Wu L."/>
            <person name="Ma J."/>
        </authorList>
    </citation>
    <scope>NUCLEOTIDE SEQUENCE [LARGE SCALE GENOMIC DNA]</scope>
    <source>
        <strain evidence="2">CGMCC 4.7319</strain>
    </source>
</reference>
<keyword evidence="2" id="KW-1185">Reference proteome</keyword>
<gene>
    <name evidence="1" type="ORF">GCM10011609_16860</name>
</gene>
<sequence length="100" mass="10678">MSGFEVNPGELHSFAKDQFSRQQALEAAADKASSVNLGGDTFGVLLQFFAFEAEDSAAKTVEAIRKLAGGVGDAAETTKTTATFYELNEDANRHRFGGSR</sequence>
<evidence type="ECO:0008006" key="3">
    <source>
        <dbReference type="Google" id="ProtNLM"/>
    </source>
</evidence>
<protein>
    <recommendedName>
        <fullName evidence="3">Excreted virulence factor EspC, type VII ESX diderm</fullName>
    </recommendedName>
</protein>
<dbReference type="Proteomes" id="UP000597656">
    <property type="component" value="Unassembled WGS sequence"/>
</dbReference>
<accession>A0ABQ2HI10</accession>
<dbReference type="EMBL" id="BMNC01000002">
    <property type="protein sequence ID" value="GGM81493.1"/>
    <property type="molecule type" value="Genomic_DNA"/>
</dbReference>
<proteinExistence type="predicted"/>
<evidence type="ECO:0000313" key="2">
    <source>
        <dbReference type="Proteomes" id="UP000597656"/>
    </source>
</evidence>
<dbReference type="RefSeq" id="WP_189154039.1">
    <property type="nucleotide sequence ID" value="NZ_BMNC01000002.1"/>
</dbReference>